<keyword evidence="2" id="KW-1185">Reference proteome</keyword>
<dbReference type="AlphaFoldDB" id="A0AAD5QTT4"/>
<name>A0AAD5QTT4_PARTN</name>
<comment type="caution">
    <text evidence="1">The sequence shown here is derived from an EMBL/GenBank/DDBJ whole genome shotgun (WGS) entry which is preliminary data.</text>
</comment>
<evidence type="ECO:0000313" key="2">
    <source>
        <dbReference type="Proteomes" id="UP001196413"/>
    </source>
</evidence>
<proteinExistence type="predicted"/>
<dbReference type="EMBL" id="JAHQIW010005005">
    <property type="protein sequence ID" value="KAJ1364558.1"/>
    <property type="molecule type" value="Genomic_DNA"/>
</dbReference>
<protein>
    <submittedName>
        <fullName evidence="1">Uncharacterized protein</fullName>
    </submittedName>
</protein>
<dbReference type="Proteomes" id="UP001196413">
    <property type="component" value="Unassembled WGS sequence"/>
</dbReference>
<evidence type="ECO:0000313" key="1">
    <source>
        <dbReference type="EMBL" id="KAJ1364558.1"/>
    </source>
</evidence>
<organism evidence="1 2">
    <name type="scientific">Parelaphostrongylus tenuis</name>
    <name type="common">Meningeal worm</name>
    <dbReference type="NCBI Taxonomy" id="148309"/>
    <lineage>
        <taxon>Eukaryota</taxon>
        <taxon>Metazoa</taxon>
        <taxon>Ecdysozoa</taxon>
        <taxon>Nematoda</taxon>
        <taxon>Chromadorea</taxon>
        <taxon>Rhabditida</taxon>
        <taxon>Rhabditina</taxon>
        <taxon>Rhabditomorpha</taxon>
        <taxon>Strongyloidea</taxon>
        <taxon>Metastrongylidae</taxon>
        <taxon>Parelaphostrongylus</taxon>
    </lineage>
</organism>
<gene>
    <name evidence="1" type="ORF">KIN20_024680</name>
</gene>
<reference evidence="1" key="1">
    <citation type="submission" date="2021-06" db="EMBL/GenBank/DDBJ databases">
        <title>Parelaphostrongylus tenuis whole genome reference sequence.</title>
        <authorList>
            <person name="Garwood T.J."/>
            <person name="Larsen P.A."/>
            <person name="Fountain-Jones N.M."/>
            <person name="Garbe J.R."/>
            <person name="Macchietto M.G."/>
            <person name="Kania S.A."/>
            <person name="Gerhold R.W."/>
            <person name="Richards J.E."/>
            <person name="Wolf T.M."/>
        </authorList>
    </citation>
    <scope>NUCLEOTIDE SEQUENCE</scope>
    <source>
        <strain evidence="1">MNPRO001-30</strain>
        <tissue evidence="1">Meninges</tissue>
    </source>
</reference>
<accession>A0AAD5QTT4</accession>
<sequence>MPDYSEKVSRDGNFLRKTGNQVKTFDRLSIESHRQKLLRGSATRTVKISIT</sequence>